<dbReference type="GO" id="GO:0000978">
    <property type="term" value="F:RNA polymerase II cis-regulatory region sequence-specific DNA binding"/>
    <property type="evidence" value="ECO:0007669"/>
    <property type="project" value="TreeGrafter"/>
</dbReference>
<protein>
    <recommendedName>
        <fullName evidence="10">DM domain-containing protein</fullName>
    </recommendedName>
</protein>
<dbReference type="GO" id="GO:0007548">
    <property type="term" value="P:sex differentiation"/>
    <property type="evidence" value="ECO:0007669"/>
    <property type="project" value="TreeGrafter"/>
</dbReference>
<dbReference type="InterPro" id="IPR022114">
    <property type="entry name" value="DMRT1-like"/>
</dbReference>
<feature type="DNA-binding region" description="DM" evidence="8">
    <location>
        <begin position="60"/>
        <end position="107"/>
    </location>
</feature>
<evidence type="ECO:0000256" key="2">
    <source>
        <dbReference type="ARBA" id="ARBA00022723"/>
    </source>
</evidence>
<dbReference type="FunFam" id="4.10.1040.10:FF:000001">
    <property type="entry name" value="doublesex- and mab-3-related transcription factor 1"/>
    <property type="match status" value="1"/>
</dbReference>
<evidence type="ECO:0000256" key="8">
    <source>
        <dbReference type="PROSITE-ProRule" id="PRU00070"/>
    </source>
</evidence>
<keyword evidence="3 8" id="KW-0862">Zinc</keyword>
<keyword evidence="4" id="KW-0805">Transcription regulation</keyword>
<name>A0A401RZ15_CHIPU</name>
<keyword evidence="12" id="KW-1185">Reference proteome</keyword>
<keyword evidence="2 8" id="KW-0479">Metal-binding</keyword>
<dbReference type="GO" id="GO:0046872">
    <property type="term" value="F:metal ion binding"/>
    <property type="evidence" value="ECO:0007669"/>
    <property type="project" value="UniProtKB-KW"/>
</dbReference>
<dbReference type="SMART" id="SM00301">
    <property type="entry name" value="DM"/>
    <property type="match status" value="1"/>
</dbReference>
<evidence type="ECO:0000259" key="10">
    <source>
        <dbReference type="PROSITE" id="PS50809"/>
    </source>
</evidence>
<feature type="compositionally biased region" description="Polar residues" evidence="9">
    <location>
        <begin position="162"/>
        <end position="187"/>
    </location>
</feature>
<evidence type="ECO:0000313" key="11">
    <source>
        <dbReference type="EMBL" id="GCC23407.1"/>
    </source>
</evidence>
<dbReference type="PANTHER" id="PTHR12322">
    <property type="entry name" value="DOUBLESEX AND MAB-3 RELATED TRANSCRIPTION FACTOR DMRT"/>
    <property type="match status" value="1"/>
</dbReference>
<evidence type="ECO:0000256" key="3">
    <source>
        <dbReference type="ARBA" id="ARBA00022833"/>
    </source>
</evidence>
<dbReference type="Pfam" id="PF00751">
    <property type="entry name" value="DM"/>
    <property type="match status" value="1"/>
</dbReference>
<dbReference type="InterPro" id="IPR026607">
    <property type="entry name" value="DMRT"/>
</dbReference>
<dbReference type="Proteomes" id="UP000287033">
    <property type="component" value="Unassembled WGS sequence"/>
</dbReference>
<dbReference type="STRING" id="137246.A0A401RZ15"/>
<accession>A0A401RZ15</accession>
<evidence type="ECO:0000256" key="1">
    <source>
        <dbReference type="ARBA" id="ARBA00006834"/>
    </source>
</evidence>
<dbReference type="GO" id="GO:0000981">
    <property type="term" value="F:DNA-binding transcription factor activity, RNA polymerase II-specific"/>
    <property type="evidence" value="ECO:0007669"/>
    <property type="project" value="TreeGrafter"/>
</dbReference>
<dbReference type="AlphaFoldDB" id="A0A401RZ15"/>
<evidence type="ECO:0000256" key="6">
    <source>
        <dbReference type="ARBA" id="ARBA00023163"/>
    </source>
</evidence>
<dbReference type="InterPro" id="IPR036407">
    <property type="entry name" value="DM_DNA-bd_sf"/>
</dbReference>
<dbReference type="SUPFAM" id="SSF82927">
    <property type="entry name" value="Cysteine-rich DNA binding domain, (DM domain)"/>
    <property type="match status" value="1"/>
</dbReference>
<keyword evidence="5 8" id="KW-0238">DNA-binding</keyword>
<organism evidence="11 12">
    <name type="scientific">Chiloscyllium punctatum</name>
    <name type="common">Brownbanded bambooshark</name>
    <name type="synonym">Hemiscyllium punctatum</name>
    <dbReference type="NCBI Taxonomy" id="137246"/>
    <lineage>
        <taxon>Eukaryota</taxon>
        <taxon>Metazoa</taxon>
        <taxon>Chordata</taxon>
        <taxon>Craniata</taxon>
        <taxon>Vertebrata</taxon>
        <taxon>Chondrichthyes</taxon>
        <taxon>Elasmobranchii</taxon>
        <taxon>Galeomorphii</taxon>
        <taxon>Galeoidea</taxon>
        <taxon>Orectolobiformes</taxon>
        <taxon>Hemiscylliidae</taxon>
        <taxon>Chiloscyllium</taxon>
    </lineage>
</organism>
<reference evidence="11 12" key="1">
    <citation type="journal article" date="2018" name="Nat. Ecol. Evol.">
        <title>Shark genomes provide insights into elasmobranch evolution and the origin of vertebrates.</title>
        <authorList>
            <person name="Hara Y"/>
            <person name="Yamaguchi K"/>
            <person name="Onimaru K"/>
            <person name="Kadota M"/>
            <person name="Koyanagi M"/>
            <person name="Keeley SD"/>
            <person name="Tatsumi K"/>
            <person name="Tanaka K"/>
            <person name="Motone F"/>
            <person name="Kageyama Y"/>
            <person name="Nozu R"/>
            <person name="Adachi N"/>
            <person name="Nishimura O"/>
            <person name="Nakagawa R"/>
            <person name="Tanegashima C"/>
            <person name="Kiyatake I"/>
            <person name="Matsumoto R"/>
            <person name="Murakumo K"/>
            <person name="Nishida K"/>
            <person name="Terakita A"/>
            <person name="Kuratani S"/>
            <person name="Sato K"/>
            <person name="Hyodo S Kuraku.S."/>
        </authorList>
    </citation>
    <scope>NUCLEOTIDE SEQUENCE [LARGE SCALE GENOMIC DNA]</scope>
</reference>
<evidence type="ECO:0000313" key="12">
    <source>
        <dbReference type="Proteomes" id="UP000287033"/>
    </source>
</evidence>
<gene>
    <name evidence="11" type="ORF">chiPu_0001802</name>
</gene>
<feature type="compositionally biased region" description="Low complexity" evidence="9">
    <location>
        <begin position="1"/>
        <end position="25"/>
    </location>
</feature>
<dbReference type="PANTHER" id="PTHR12322:SF70">
    <property type="entry name" value="DOUBLESEX- AND MAB-3-RELATED TRANSCRIPTION FACTOR 1"/>
    <property type="match status" value="1"/>
</dbReference>
<comment type="subcellular location">
    <subcellularLocation>
        <location evidence="8">Nucleus</location>
    </subcellularLocation>
</comment>
<comment type="similarity">
    <text evidence="1">Belongs to the DMRT family.</text>
</comment>
<keyword evidence="6" id="KW-0804">Transcription</keyword>
<sequence length="236" mass="24093">MPNGAGSKSSASAAAGVSDGDSVLNSGGGGGGGVNGSFSKALNPGAVSPASKKSPRLPKCARCRNHGYVSALKGHKRFCMWRECQCKKCNLIAERQRVMAAQVRSKGRPFTHSGLFALTAPGLGVALRRQQAQEEELGISRPIPLPGAAELLIKRENATPNSSCALSTGGSGLTSNPNTPVTSSGNPQAGGHSAPGTLELTVARGEGEVALHFAPTAAAELASFAPGQCQFAFWNL</sequence>
<feature type="region of interest" description="Disordered" evidence="9">
    <location>
        <begin position="162"/>
        <end position="196"/>
    </location>
</feature>
<dbReference type="OrthoDB" id="9946337at2759"/>
<dbReference type="GO" id="GO:0005634">
    <property type="term" value="C:nucleus"/>
    <property type="evidence" value="ECO:0007669"/>
    <property type="project" value="UniProtKB-SubCell"/>
</dbReference>
<dbReference type="EMBL" id="BEZZ01000029">
    <property type="protein sequence ID" value="GCC23407.1"/>
    <property type="molecule type" value="Genomic_DNA"/>
</dbReference>
<evidence type="ECO:0000256" key="7">
    <source>
        <dbReference type="ARBA" id="ARBA00023242"/>
    </source>
</evidence>
<evidence type="ECO:0000256" key="5">
    <source>
        <dbReference type="ARBA" id="ARBA00023125"/>
    </source>
</evidence>
<feature type="region of interest" description="Disordered" evidence="9">
    <location>
        <begin position="1"/>
        <end position="29"/>
    </location>
</feature>
<dbReference type="PROSITE" id="PS50809">
    <property type="entry name" value="DM_2"/>
    <property type="match status" value="1"/>
</dbReference>
<comment type="caution">
    <text evidence="11">The sequence shown here is derived from an EMBL/GenBank/DDBJ whole genome shotgun (WGS) entry which is preliminary data.</text>
</comment>
<feature type="domain" description="DM" evidence="10">
    <location>
        <begin position="60"/>
        <end position="107"/>
    </location>
</feature>
<keyword evidence="7 8" id="KW-0539">Nucleus</keyword>
<dbReference type="Gene3D" id="4.10.1040.10">
    <property type="entry name" value="DM DNA-binding domain"/>
    <property type="match status" value="1"/>
</dbReference>
<proteinExistence type="inferred from homology"/>
<dbReference type="InterPro" id="IPR001275">
    <property type="entry name" value="DM_DNA-bd"/>
</dbReference>
<evidence type="ECO:0000256" key="4">
    <source>
        <dbReference type="ARBA" id="ARBA00023015"/>
    </source>
</evidence>
<dbReference type="PROSITE" id="PS40000">
    <property type="entry name" value="DM_1"/>
    <property type="match status" value="1"/>
</dbReference>
<dbReference type="Pfam" id="PF12374">
    <property type="entry name" value="Dmrt1"/>
    <property type="match status" value="1"/>
</dbReference>
<evidence type="ECO:0000256" key="9">
    <source>
        <dbReference type="SAM" id="MobiDB-lite"/>
    </source>
</evidence>